<proteinExistence type="predicted"/>
<keyword evidence="1" id="KW-0812">Transmembrane</keyword>
<organism evidence="1 3">
    <name type="scientific">Medicago truncatula</name>
    <name type="common">Barrel medic</name>
    <name type="synonym">Medicago tribuloides</name>
    <dbReference type="NCBI Taxonomy" id="3880"/>
    <lineage>
        <taxon>Eukaryota</taxon>
        <taxon>Viridiplantae</taxon>
        <taxon>Streptophyta</taxon>
        <taxon>Embryophyta</taxon>
        <taxon>Tracheophyta</taxon>
        <taxon>Spermatophyta</taxon>
        <taxon>Magnoliopsida</taxon>
        <taxon>eudicotyledons</taxon>
        <taxon>Gunneridae</taxon>
        <taxon>Pentapetalae</taxon>
        <taxon>rosids</taxon>
        <taxon>fabids</taxon>
        <taxon>Fabales</taxon>
        <taxon>Fabaceae</taxon>
        <taxon>Papilionoideae</taxon>
        <taxon>50 kb inversion clade</taxon>
        <taxon>NPAAA clade</taxon>
        <taxon>Hologalegina</taxon>
        <taxon>IRL clade</taxon>
        <taxon>Trifolieae</taxon>
        <taxon>Medicago</taxon>
    </lineage>
</organism>
<sequence length="53" mass="6329">MASTRARFCCVLFFIIFLVYSFAWIYIAAGSAKPWCPSRDFFFTRLLYDNQHH</sequence>
<reference evidence="2" key="3">
    <citation type="submission" date="2015-04" db="UniProtKB">
        <authorList>
            <consortium name="EnsemblPlants"/>
        </authorList>
    </citation>
    <scope>IDENTIFICATION</scope>
    <source>
        <strain evidence="2">cv. Jemalong A17</strain>
    </source>
</reference>
<keyword evidence="1" id="KW-0472">Membrane</keyword>
<gene>
    <name evidence="1" type="ordered locus">MTR_5g089940</name>
</gene>
<protein>
    <submittedName>
        <fullName evidence="1">Transmembrane protein, putative</fullName>
    </submittedName>
</protein>
<evidence type="ECO:0000313" key="2">
    <source>
        <dbReference type="EnsemblPlants" id="AET00243"/>
    </source>
</evidence>
<dbReference type="HOGENOM" id="CLU_3071731_0_0_1"/>
<evidence type="ECO:0000313" key="1">
    <source>
        <dbReference type="EMBL" id="AET00243.1"/>
    </source>
</evidence>
<dbReference type="EMBL" id="CM001221">
    <property type="protein sequence ID" value="AET00243.1"/>
    <property type="molecule type" value="Genomic_DNA"/>
</dbReference>
<dbReference type="PaxDb" id="3880-AET00243"/>
<name>G7KCW8_MEDTR</name>
<evidence type="ECO:0000313" key="3">
    <source>
        <dbReference type="Proteomes" id="UP000002051"/>
    </source>
</evidence>
<dbReference type="EnsemblPlants" id="AET00243">
    <property type="protein sequence ID" value="AET00243"/>
    <property type="gene ID" value="MTR_5g089940"/>
</dbReference>
<reference evidence="1 3" key="1">
    <citation type="journal article" date="2011" name="Nature">
        <title>The Medicago genome provides insight into the evolution of rhizobial symbioses.</title>
        <authorList>
            <person name="Young N.D."/>
            <person name="Debelle F."/>
            <person name="Oldroyd G.E."/>
            <person name="Geurts R."/>
            <person name="Cannon S.B."/>
            <person name="Udvardi M.K."/>
            <person name="Benedito V.A."/>
            <person name="Mayer K.F."/>
            <person name="Gouzy J."/>
            <person name="Schoof H."/>
            <person name="Van de Peer Y."/>
            <person name="Proost S."/>
            <person name="Cook D.R."/>
            <person name="Meyers B.C."/>
            <person name="Spannagl M."/>
            <person name="Cheung F."/>
            <person name="De Mita S."/>
            <person name="Krishnakumar V."/>
            <person name="Gundlach H."/>
            <person name="Zhou S."/>
            <person name="Mudge J."/>
            <person name="Bharti A.K."/>
            <person name="Murray J.D."/>
            <person name="Naoumkina M.A."/>
            <person name="Rosen B."/>
            <person name="Silverstein K.A."/>
            <person name="Tang H."/>
            <person name="Rombauts S."/>
            <person name="Zhao P.X."/>
            <person name="Zhou P."/>
            <person name="Barbe V."/>
            <person name="Bardou P."/>
            <person name="Bechner M."/>
            <person name="Bellec A."/>
            <person name="Berger A."/>
            <person name="Berges H."/>
            <person name="Bidwell S."/>
            <person name="Bisseling T."/>
            <person name="Choisne N."/>
            <person name="Couloux A."/>
            <person name="Denny R."/>
            <person name="Deshpande S."/>
            <person name="Dai X."/>
            <person name="Doyle J.J."/>
            <person name="Dudez A.M."/>
            <person name="Farmer A.D."/>
            <person name="Fouteau S."/>
            <person name="Franken C."/>
            <person name="Gibelin C."/>
            <person name="Gish J."/>
            <person name="Goldstein S."/>
            <person name="Gonzalez A.J."/>
            <person name="Green P.J."/>
            <person name="Hallab A."/>
            <person name="Hartog M."/>
            <person name="Hua A."/>
            <person name="Humphray S.J."/>
            <person name="Jeong D.H."/>
            <person name="Jing Y."/>
            <person name="Jocker A."/>
            <person name="Kenton S.M."/>
            <person name="Kim D.J."/>
            <person name="Klee K."/>
            <person name="Lai H."/>
            <person name="Lang C."/>
            <person name="Lin S."/>
            <person name="Macmil S.L."/>
            <person name="Magdelenat G."/>
            <person name="Matthews L."/>
            <person name="McCorrison J."/>
            <person name="Monaghan E.L."/>
            <person name="Mun J.H."/>
            <person name="Najar F.Z."/>
            <person name="Nicholson C."/>
            <person name="Noirot C."/>
            <person name="O'Bleness M."/>
            <person name="Paule C.R."/>
            <person name="Poulain J."/>
            <person name="Prion F."/>
            <person name="Qin B."/>
            <person name="Qu C."/>
            <person name="Retzel E.F."/>
            <person name="Riddle C."/>
            <person name="Sallet E."/>
            <person name="Samain S."/>
            <person name="Samson N."/>
            <person name="Sanders I."/>
            <person name="Saurat O."/>
            <person name="Scarpelli C."/>
            <person name="Schiex T."/>
            <person name="Segurens B."/>
            <person name="Severin A.J."/>
            <person name="Sherrier D.J."/>
            <person name="Shi R."/>
            <person name="Sims S."/>
            <person name="Singer S.R."/>
            <person name="Sinharoy S."/>
            <person name="Sterck L."/>
            <person name="Viollet A."/>
            <person name="Wang B.B."/>
            <person name="Wang K."/>
            <person name="Wang M."/>
            <person name="Wang X."/>
            <person name="Warfsmann J."/>
            <person name="Weissenbach J."/>
            <person name="White D.D."/>
            <person name="White J.D."/>
            <person name="Wiley G.B."/>
            <person name="Wincker P."/>
            <person name="Xing Y."/>
            <person name="Yang L."/>
            <person name="Yao Z."/>
            <person name="Ying F."/>
            <person name="Zhai J."/>
            <person name="Zhou L."/>
            <person name="Zuber A."/>
            <person name="Denarie J."/>
            <person name="Dixon R.A."/>
            <person name="May G.D."/>
            <person name="Schwartz D.C."/>
            <person name="Rogers J."/>
            <person name="Quetier F."/>
            <person name="Town C.D."/>
            <person name="Roe B.A."/>
        </authorList>
    </citation>
    <scope>NUCLEOTIDE SEQUENCE [LARGE SCALE GENOMIC DNA]</scope>
    <source>
        <strain evidence="1">A17</strain>
        <strain evidence="2 3">cv. Jemalong A17</strain>
    </source>
</reference>
<accession>G7KCW8</accession>
<reference evidence="1 3" key="2">
    <citation type="journal article" date="2014" name="BMC Genomics">
        <title>An improved genome release (version Mt4.0) for the model legume Medicago truncatula.</title>
        <authorList>
            <person name="Tang H."/>
            <person name="Krishnakumar V."/>
            <person name="Bidwell S."/>
            <person name="Rosen B."/>
            <person name="Chan A."/>
            <person name="Zhou S."/>
            <person name="Gentzbittel L."/>
            <person name="Childs K.L."/>
            <person name="Yandell M."/>
            <person name="Gundlach H."/>
            <person name="Mayer K.F."/>
            <person name="Schwartz D.C."/>
            <person name="Town C.D."/>
        </authorList>
    </citation>
    <scope>GENOME REANNOTATION</scope>
    <source>
        <strain evidence="2 3">cv. Jemalong A17</strain>
    </source>
</reference>
<dbReference type="Proteomes" id="UP000002051">
    <property type="component" value="Chromosome 5"/>
</dbReference>
<keyword evidence="3" id="KW-1185">Reference proteome</keyword>
<dbReference type="AlphaFoldDB" id="G7KCW8"/>